<feature type="compositionally biased region" description="Basic and acidic residues" evidence="2">
    <location>
        <begin position="277"/>
        <end position="302"/>
    </location>
</feature>
<feature type="coiled-coil region" evidence="1">
    <location>
        <begin position="217"/>
        <end position="244"/>
    </location>
</feature>
<feature type="region of interest" description="Disordered" evidence="2">
    <location>
        <begin position="166"/>
        <end position="202"/>
    </location>
</feature>
<reference evidence="3" key="2">
    <citation type="submission" date="2018-05" db="EMBL/GenBank/DDBJ databases">
        <title>OmerRS3 (Oryza meridionalis Reference Sequence Version 3).</title>
        <authorList>
            <person name="Zhang J."/>
            <person name="Kudrna D."/>
            <person name="Lee S."/>
            <person name="Talag J."/>
            <person name="Welchert J."/>
            <person name="Wing R.A."/>
        </authorList>
    </citation>
    <scope>NUCLEOTIDE SEQUENCE [LARGE SCALE GENOMIC DNA]</scope>
    <source>
        <strain evidence="3">cv. OR44</strain>
    </source>
</reference>
<accession>A0A0E0FEP2</accession>
<evidence type="ECO:0000256" key="2">
    <source>
        <dbReference type="SAM" id="MobiDB-lite"/>
    </source>
</evidence>
<proteinExistence type="predicted"/>
<dbReference type="Proteomes" id="UP000008021">
    <property type="component" value="Chromosome 12"/>
</dbReference>
<dbReference type="AlphaFoldDB" id="A0A0E0FEP2"/>
<organism evidence="3">
    <name type="scientific">Oryza meridionalis</name>
    <dbReference type="NCBI Taxonomy" id="40149"/>
    <lineage>
        <taxon>Eukaryota</taxon>
        <taxon>Viridiplantae</taxon>
        <taxon>Streptophyta</taxon>
        <taxon>Embryophyta</taxon>
        <taxon>Tracheophyta</taxon>
        <taxon>Spermatophyta</taxon>
        <taxon>Magnoliopsida</taxon>
        <taxon>Liliopsida</taxon>
        <taxon>Poales</taxon>
        <taxon>Poaceae</taxon>
        <taxon>BOP clade</taxon>
        <taxon>Oryzoideae</taxon>
        <taxon>Oryzeae</taxon>
        <taxon>Oryzinae</taxon>
        <taxon>Oryza</taxon>
    </lineage>
</organism>
<dbReference type="Gramene" id="OMERI12G14640.1">
    <property type="protein sequence ID" value="OMERI12G14640.1"/>
    <property type="gene ID" value="OMERI12G14640"/>
</dbReference>
<dbReference type="HOGENOM" id="CLU_716447_0_0_1"/>
<feature type="region of interest" description="Disordered" evidence="2">
    <location>
        <begin position="247"/>
        <end position="305"/>
    </location>
</feature>
<reference evidence="3" key="1">
    <citation type="submission" date="2015-04" db="UniProtKB">
        <authorList>
            <consortium name="EnsemblPlants"/>
        </authorList>
    </citation>
    <scope>IDENTIFICATION</scope>
</reference>
<dbReference type="EnsemblPlants" id="OMERI12G14640.1">
    <property type="protein sequence ID" value="OMERI12G14640.1"/>
    <property type="gene ID" value="OMERI12G14640"/>
</dbReference>
<name>A0A0E0FEP2_9ORYZ</name>
<evidence type="ECO:0000313" key="4">
    <source>
        <dbReference type="Proteomes" id="UP000008021"/>
    </source>
</evidence>
<evidence type="ECO:0000256" key="1">
    <source>
        <dbReference type="SAM" id="Coils"/>
    </source>
</evidence>
<keyword evidence="4" id="KW-1185">Reference proteome</keyword>
<keyword evidence="1" id="KW-0175">Coiled coil</keyword>
<evidence type="ECO:0000313" key="3">
    <source>
        <dbReference type="EnsemblPlants" id="OMERI12G14640.1"/>
    </source>
</evidence>
<sequence length="386" mass="39732">MLISDTKVAMLRFGYPSDSPICPMLSIAVSAPPTPNTVTVNSSTMSTLTSACRISSPRGGGLSARTTLSIAVAGGVSAAAGDGFVAADSAGTSSASSSGGVFLNRAASSRRTMAKGARRAANTTAALTAYSARVNLNRFWRTMTTRSEGERHVQEAAERAVLAARRGRRARRAYDPDGAEEGDGDGGREPADEQDERLGVAASAAVEGEVELREDGAAEADESLEQAEHDAAALREVLDAGDERAGVGEGLRVGADGDIEADEPERGPGADMAGDGEVEHEVTPEIHGGADGEDEPWRRDLGDEAGVDADVGTDVLEEADGVELLLGVAEGGLDVLGMAKMYVAPAADMMRKEPYAMNHRPRSTCAAKAAAAAPAIAAVYQSSSLN</sequence>
<protein>
    <submittedName>
        <fullName evidence="3">Uncharacterized protein</fullName>
    </submittedName>
</protein>